<evidence type="ECO:0008006" key="3">
    <source>
        <dbReference type="Google" id="ProtNLM"/>
    </source>
</evidence>
<name>A0A1W2CQM4_9SPHI</name>
<evidence type="ECO:0000313" key="2">
    <source>
        <dbReference type="Proteomes" id="UP000192678"/>
    </source>
</evidence>
<dbReference type="EMBL" id="FWYB01000004">
    <property type="protein sequence ID" value="SMC87276.1"/>
    <property type="molecule type" value="Genomic_DNA"/>
</dbReference>
<sequence>MSFNLNNNRNIQRKSKWLLFAVPFILSFSGCKKLFEVPGEKEYISNKISYGTKFFEPILGRTTLMGSFNADNSTQPLTFSIVNARYGDGRPITDFYKTKEVWVWTGAYDGKEKTLEEINSKRKKELRPLLEVRASGQLILWSSATDDLIPARKTDSTNLLQDRRYFDVKVSNIGGEVIIKDLEFRLWRERPYEPSNDFNPYTGKIAITPADFLDPINKLNYIRPSRISNIIGKSTRKELVSNDVVVSIRPFSGGNGHSLRFRFLDKNAVVINPAKFNETKWDQLVHGFNRQTTDEYVQYDVAYPIPLINIPTSYASGGRANVNFSYSRLGFGGIRQVGSIGLDFSIYREGDWEIVFQFRNDNPKFEDE</sequence>
<dbReference type="InterPro" id="IPR032173">
    <property type="entry name" value="DUF5007"/>
</dbReference>
<reference evidence="1 2" key="1">
    <citation type="submission" date="2017-04" db="EMBL/GenBank/DDBJ databases">
        <authorList>
            <person name="Afonso C.L."/>
            <person name="Miller P.J."/>
            <person name="Scott M.A."/>
            <person name="Spackman E."/>
            <person name="Goraichik I."/>
            <person name="Dimitrov K.M."/>
            <person name="Suarez D.L."/>
            <person name="Swayne D.E."/>
        </authorList>
    </citation>
    <scope>NUCLEOTIDE SEQUENCE [LARGE SCALE GENOMIC DNA]</scope>
    <source>
        <strain evidence="1 2">DSM 19625</strain>
    </source>
</reference>
<keyword evidence="2" id="KW-1185">Reference proteome</keyword>
<organism evidence="1 2">
    <name type="scientific">Pedobacter nyackensis</name>
    <dbReference type="NCBI Taxonomy" id="475255"/>
    <lineage>
        <taxon>Bacteria</taxon>
        <taxon>Pseudomonadati</taxon>
        <taxon>Bacteroidota</taxon>
        <taxon>Sphingobacteriia</taxon>
        <taxon>Sphingobacteriales</taxon>
        <taxon>Sphingobacteriaceae</taxon>
        <taxon>Pedobacter</taxon>
    </lineage>
</organism>
<protein>
    <recommendedName>
        <fullName evidence="3">DUF5007 domain-containing protein</fullName>
    </recommendedName>
</protein>
<dbReference type="Proteomes" id="UP000192678">
    <property type="component" value="Unassembled WGS sequence"/>
</dbReference>
<accession>A0A1W2CQM4</accession>
<proteinExistence type="predicted"/>
<dbReference type="Pfam" id="PF16398">
    <property type="entry name" value="DUF5007"/>
    <property type="match status" value="1"/>
</dbReference>
<dbReference type="STRING" id="475255.SAMN04488101_104168"/>
<gene>
    <name evidence="1" type="ORF">SAMN04488101_104168</name>
</gene>
<evidence type="ECO:0000313" key="1">
    <source>
        <dbReference type="EMBL" id="SMC87276.1"/>
    </source>
</evidence>
<dbReference type="AlphaFoldDB" id="A0A1W2CQM4"/>
<dbReference type="RefSeq" id="WP_084289276.1">
    <property type="nucleotide sequence ID" value="NZ_FWYB01000004.1"/>
</dbReference>